<dbReference type="EMBL" id="CADCVX010000585">
    <property type="protein sequence ID" value="CAA9535821.1"/>
    <property type="molecule type" value="Genomic_DNA"/>
</dbReference>
<proteinExistence type="predicted"/>
<evidence type="ECO:0000313" key="1">
    <source>
        <dbReference type="EMBL" id="CAA9535821.1"/>
    </source>
</evidence>
<reference evidence="1" key="1">
    <citation type="submission" date="2020-02" db="EMBL/GenBank/DDBJ databases">
        <authorList>
            <person name="Meier V. D."/>
        </authorList>
    </citation>
    <scope>NUCLEOTIDE SEQUENCE</scope>
    <source>
        <strain evidence="1">AVDCRST_MAG91</strain>
    </source>
</reference>
<dbReference type="EC" id="5.3.1.9" evidence="1"/>
<organism evidence="1">
    <name type="scientific">uncultured Sphingomonadaceae bacterium</name>
    <dbReference type="NCBI Taxonomy" id="169976"/>
    <lineage>
        <taxon>Bacteria</taxon>
        <taxon>Pseudomonadati</taxon>
        <taxon>Pseudomonadota</taxon>
        <taxon>Alphaproteobacteria</taxon>
        <taxon>Sphingomonadales</taxon>
        <taxon>Sphingomonadaceae</taxon>
        <taxon>environmental samples</taxon>
    </lineage>
</organism>
<dbReference type="GO" id="GO:0004347">
    <property type="term" value="F:glucose-6-phosphate isomerase activity"/>
    <property type="evidence" value="ECO:0007669"/>
    <property type="project" value="UniProtKB-EC"/>
</dbReference>
<name>A0A6J4U1C1_9SPHN</name>
<accession>A0A6J4U1C1</accession>
<sequence length="32" mass="3322">MELGKTIAREIASGEGAEFDASTKALVERALG</sequence>
<keyword evidence="1" id="KW-0413">Isomerase</keyword>
<protein>
    <submittedName>
        <fullName evidence="1">Glucose-6-phosphate isomerase</fullName>
        <ecNumber evidence="1">5.3.1.9</ecNumber>
    </submittedName>
</protein>
<gene>
    <name evidence="1" type="ORF">AVDCRST_MAG91-3402</name>
</gene>
<dbReference type="AlphaFoldDB" id="A0A6J4U1C1"/>